<evidence type="ECO:0000256" key="8">
    <source>
        <dbReference type="SAM" id="MobiDB-lite"/>
    </source>
</evidence>
<evidence type="ECO:0000256" key="4">
    <source>
        <dbReference type="ARBA" id="ARBA00022927"/>
    </source>
</evidence>
<evidence type="ECO:0000256" key="3">
    <source>
        <dbReference type="ARBA" id="ARBA00022692"/>
    </source>
</evidence>
<evidence type="ECO:0000256" key="7">
    <source>
        <dbReference type="ARBA" id="ARBA00023136"/>
    </source>
</evidence>
<comment type="caution">
    <text evidence="9">The sequence shown here is derived from an EMBL/GenBank/DDBJ whole genome shotgun (WGS) entry which is preliminary data.</text>
</comment>
<dbReference type="InterPro" id="IPR003369">
    <property type="entry name" value="TatA/B/E"/>
</dbReference>
<organism evidence="9 10">
    <name type="scientific">Streptomyces sparsogenes DSM 40356</name>
    <dbReference type="NCBI Taxonomy" id="1331668"/>
    <lineage>
        <taxon>Bacteria</taxon>
        <taxon>Bacillati</taxon>
        <taxon>Actinomycetota</taxon>
        <taxon>Actinomycetes</taxon>
        <taxon>Kitasatosporales</taxon>
        <taxon>Streptomycetaceae</taxon>
        <taxon>Streptomyces</taxon>
    </lineage>
</organism>
<dbReference type="GO" id="GO:0015031">
    <property type="term" value="P:protein transport"/>
    <property type="evidence" value="ECO:0007669"/>
    <property type="project" value="UniProtKB-KW"/>
</dbReference>
<dbReference type="EMBL" id="ASQP01000187">
    <property type="protein sequence ID" value="OMI39040.1"/>
    <property type="molecule type" value="Genomic_DNA"/>
</dbReference>
<keyword evidence="7" id="KW-0472">Membrane</keyword>
<feature type="compositionally biased region" description="Polar residues" evidence="8">
    <location>
        <begin position="46"/>
        <end position="56"/>
    </location>
</feature>
<keyword evidence="5" id="KW-1133">Transmembrane helix</keyword>
<comment type="subcellular location">
    <subcellularLocation>
        <location evidence="1">Membrane</location>
        <topology evidence="1">Single-pass membrane protein</topology>
    </subcellularLocation>
</comment>
<keyword evidence="6" id="KW-0811">Translocation</keyword>
<dbReference type="AlphaFoldDB" id="A0A1R1SL76"/>
<evidence type="ECO:0000256" key="1">
    <source>
        <dbReference type="ARBA" id="ARBA00004167"/>
    </source>
</evidence>
<feature type="region of interest" description="Disordered" evidence="8">
    <location>
        <begin position="41"/>
        <end position="111"/>
    </location>
</feature>
<sequence>MLGISELSLLLIVVIVVIGAKKLPDLVRSMGKSARILKSEAKAMNSDASPAVSQDGSGHRVIRAEPGDVIRSRTETDPGHGKEGGKDGGTGDDNGTGRGHGTGTGSGAGPR</sequence>
<dbReference type="Pfam" id="PF02416">
    <property type="entry name" value="TatA_B_E"/>
    <property type="match status" value="1"/>
</dbReference>
<gene>
    <name evidence="9" type="primary">tatA</name>
    <name evidence="9" type="ORF">SPAR_13090</name>
</gene>
<evidence type="ECO:0000256" key="5">
    <source>
        <dbReference type="ARBA" id="ARBA00022989"/>
    </source>
</evidence>
<reference evidence="9 10" key="1">
    <citation type="submission" date="2013-05" db="EMBL/GenBank/DDBJ databases">
        <title>Genome sequence of Streptomyces sparsogenes DSM 40356.</title>
        <authorList>
            <person name="Coyne S."/>
            <person name="Seebeck F.P."/>
        </authorList>
    </citation>
    <scope>NUCLEOTIDE SEQUENCE [LARGE SCALE GENOMIC DNA]</scope>
    <source>
        <strain evidence="9 10">DSM 40356</strain>
    </source>
</reference>
<dbReference type="GO" id="GO:0016020">
    <property type="term" value="C:membrane"/>
    <property type="evidence" value="ECO:0007669"/>
    <property type="project" value="UniProtKB-ARBA"/>
</dbReference>
<dbReference type="Gene3D" id="1.20.5.3310">
    <property type="match status" value="1"/>
</dbReference>
<keyword evidence="2" id="KW-0813">Transport</keyword>
<dbReference type="STRING" id="67365.GCA_001704635_06399"/>
<evidence type="ECO:0000256" key="2">
    <source>
        <dbReference type="ARBA" id="ARBA00022448"/>
    </source>
</evidence>
<keyword evidence="4" id="KW-0653">Protein transport</keyword>
<dbReference type="Proteomes" id="UP000186168">
    <property type="component" value="Unassembled WGS sequence"/>
</dbReference>
<evidence type="ECO:0000313" key="9">
    <source>
        <dbReference type="EMBL" id="OMI39040.1"/>
    </source>
</evidence>
<evidence type="ECO:0000256" key="6">
    <source>
        <dbReference type="ARBA" id="ARBA00023010"/>
    </source>
</evidence>
<protein>
    <submittedName>
        <fullName evidence="9">Twin arginine translocase protein A</fullName>
    </submittedName>
</protein>
<keyword evidence="3" id="KW-0812">Transmembrane</keyword>
<accession>A0A1R1SL76</accession>
<name>A0A1R1SL76_9ACTN</name>
<feature type="compositionally biased region" description="Basic and acidic residues" evidence="8">
    <location>
        <begin position="62"/>
        <end position="86"/>
    </location>
</feature>
<feature type="compositionally biased region" description="Gly residues" evidence="8">
    <location>
        <begin position="87"/>
        <end position="111"/>
    </location>
</feature>
<evidence type="ECO:0000313" key="10">
    <source>
        <dbReference type="Proteomes" id="UP000186168"/>
    </source>
</evidence>
<proteinExistence type="predicted"/>
<keyword evidence="10" id="KW-1185">Reference proteome</keyword>